<evidence type="ECO:0000313" key="2">
    <source>
        <dbReference type="Proteomes" id="UP001187531"/>
    </source>
</evidence>
<evidence type="ECO:0000313" key="1">
    <source>
        <dbReference type="EMBL" id="KAK2717235.1"/>
    </source>
</evidence>
<protein>
    <submittedName>
        <fullName evidence="1">Uncharacterized protein</fullName>
    </submittedName>
</protein>
<dbReference type="Proteomes" id="UP001187531">
    <property type="component" value="Unassembled WGS sequence"/>
</dbReference>
<dbReference type="InterPro" id="IPR032675">
    <property type="entry name" value="LRR_dom_sf"/>
</dbReference>
<dbReference type="Gene3D" id="3.80.10.10">
    <property type="entry name" value="Ribonuclease Inhibitor"/>
    <property type="match status" value="1"/>
</dbReference>
<gene>
    <name evidence="1" type="ORF">QYM36_007378</name>
</gene>
<accession>A0AA88HSQ2</accession>
<organism evidence="1 2">
    <name type="scientific">Artemia franciscana</name>
    <name type="common">Brine shrimp</name>
    <name type="synonym">Artemia sanfranciscana</name>
    <dbReference type="NCBI Taxonomy" id="6661"/>
    <lineage>
        <taxon>Eukaryota</taxon>
        <taxon>Metazoa</taxon>
        <taxon>Ecdysozoa</taxon>
        <taxon>Arthropoda</taxon>
        <taxon>Crustacea</taxon>
        <taxon>Branchiopoda</taxon>
        <taxon>Anostraca</taxon>
        <taxon>Artemiidae</taxon>
        <taxon>Artemia</taxon>
    </lineage>
</organism>
<reference evidence="1" key="1">
    <citation type="submission" date="2023-07" db="EMBL/GenBank/DDBJ databases">
        <title>Chromosome-level genome assembly of Artemia franciscana.</title>
        <authorList>
            <person name="Jo E."/>
        </authorList>
    </citation>
    <scope>NUCLEOTIDE SEQUENCE</scope>
    <source>
        <tissue evidence="1">Whole body</tissue>
    </source>
</reference>
<proteinExistence type="predicted"/>
<dbReference type="SUPFAM" id="SSF52047">
    <property type="entry name" value="RNI-like"/>
    <property type="match status" value="1"/>
</dbReference>
<dbReference type="AlphaFoldDB" id="A0AA88HSQ2"/>
<keyword evidence="2" id="KW-1185">Reference proteome</keyword>
<sequence length="513" mass="57753">MSKYLYSLLRVNDSHPSPIYHVPSLKSIAIKSAAYWSVATLYGLHELSTRKPVADDIIKAIRENITCRIPANCADEFVIQILKGMDIAFEQSSAGRHLLVYIGPFIPKHLKTLVVPYCLEQVQIAAILTLPICSSMTELYMERADQSVITQGLLCHIVKYLRKLRALALPKQCDDSVIAVVGQNCQHLESIVLNDTAVTNTGIAWLLCCRRLTTIIMIKTDVSPAGAALLLHGLPYLSVLLYDSMAETLWYCSIHAAILPKFGVRTVTFSLTDLITPAHFDLLSLVFPDIEWLQLNSGFQYTLQGLGYLPKLTLLSINFRGCTLDTYFEDVLKRNGSTIKCIQLLEVNIDVAKFEKILVLCPNLETIVLFECKFRSGHCSIGGKARYPNVKNVQIIRTTVPLQIVEHLLHILPNLNRFETDTLELEYSKVSKWLKETCTLKMVRCIKWLGVEAALSIRKEFANIDLQLDFSIFKNCDIRIVNSPQVLMAEYGDLAPLLDLTKYAKLDVNHHLS</sequence>
<comment type="caution">
    <text evidence="1">The sequence shown here is derived from an EMBL/GenBank/DDBJ whole genome shotgun (WGS) entry which is preliminary data.</text>
</comment>
<name>A0AA88HSQ2_ARTSF</name>
<dbReference type="EMBL" id="JAVRJZ010000011">
    <property type="protein sequence ID" value="KAK2717235.1"/>
    <property type="molecule type" value="Genomic_DNA"/>
</dbReference>